<keyword evidence="3" id="KW-1185">Reference proteome</keyword>
<dbReference type="RefSeq" id="WP_301414832.1">
    <property type="nucleotide sequence ID" value="NZ_CP098023.1"/>
</dbReference>
<feature type="domain" description="AtuA-like ferredoxin-fold" evidence="1">
    <location>
        <begin position="4"/>
        <end position="102"/>
    </location>
</feature>
<dbReference type="PANTHER" id="PTHR47708">
    <property type="match status" value="1"/>
</dbReference>
<gene>
    <name evidence="2" type="ORF">M8T91_14245</name>
</gene>
<organism evidence="2 3">
    <name type="scientific">Microbulbifer spongiae</name>
    <dbReference type="NCBI Taxonomy" id="2944933"/>
    <lineage>
        <taxon>Bacteria</taxon>
        <taxon>Pseudomonadati</taxon>
        <taxon>Pseudomonadota</taxon>
        <taxon>Gammaproteobacteria</taxon>
        <taxon>Cellvibrionales</taxon>
        <taxon>Microbulbiferaceae</taxon>
        <taxon>Microbulbifer</taxon>
    </lineage>
</organism>
<dbReference type="InterPro" id="IPR056362">
    <property type="entry name" value="AtuA-like_ferredoxin_dom"/>
</dbReference>
<evidence type="ECO:0000259" key="1">
    <source>
        <dbReference type="Pfam" id="PF23544"/>
    </source>
</evidence>
<evidence type="ECO:0000313" key="2">
    <source>
        <dbReference type="EMBL" id="WKD49046.1"/>
    </source>
</evidence>
<protein>
    <recommendedName>
        <fullName evidence="1">AtuA-like ferredoxin-fold domain-containing protein</fullName>
    </recommendedName>
</protein>
<proteinExistence type="predicted"/>
<sequence length="116" mass="12738">MAIVKLQQLAIARSGDKGNISNIGIMARSSDIYEYLCKKLTADVVKSYFKEITFGNVIRYDLPNLNAFNFILEDALGGGGTETLLTDAQGKVYGAGLLHLEMDIPDKLFESITMTK</sequence>
<dbReference type="EMBL" id="CP098023">
    <property type="protein sequence ID" value="WKD49046.1"/>
    <property type="molecule type" value="Genomic_DNA"/>
</dbReference>
<dbReference type="Pfam" id="PF23544">
    <property type="entry name" value="AtuA_ferredoxin"/>
    <property type="match status" value="1"/>
</dbReference>
<name>A0ABY9E9L4_9GAMM</name>
<accession>A0ABY9E9L4</accession>
<reference evidence="2 3" key="1">
    <citation type="submission" date="2022-05" db="EMBL/GenBank/DDBJ databases">
        <title>Microbulbifer sp. nov., isolated from sponge.</title>
        <authorList>
            <person name="Gao L."/>
        </authorList>
    </citation>
    <scope>NUCLEOTIDE SEQUENCE [LARGE SCALE GENOMIC DNA]</scope>
    <source>
        <strain evidence="2 3">MI-G</strain>
    </source>
</reference>
<evidence type="ECO:0000313" key="3">
    <source>
        <dbReference type="Proteomes" id="UP001321520"/>
    </source>
</evidence>
<dbReference type="Proteomes" id="UP001321520">
    <property type="component" value="Chromosome"/>
</dbReference>
<dbReference type="PANTHER" id="PTHR47708:SF2">
    <property type="entry name" value="SI:CH73-132F6.5"/>
    <property type="match status" value="1"/>
</dbReference>